<accession>A0A5Q0P031</accession>
<organism evidence="2 5">
    <name type="scientific">Acinetobacter wanghuae</name>
    <dbReference type="NCBI Taxonomy" id="2662362"/>
    <lineage>
        <taxon>Bacteria</taxon>
        <taxon>Pseudomonadati</taxon>
        <taxon>Pseudomonadota</taxon>
        <taxon>Gammaproteobacteria</taxon>
        <taxon>Moraxellales</taxon>
        <taxon>Moraxellaceae</taxon>
        <taxon>Acinetobacter</taxon>
    </lineage>
</organism>
<dbReference type="EMBL" id="WITK01000011">
    <property type="protein sequence ID" value="MQW92228.1"/>
    <property type="molecule type" value="Genomic_DNA"/>
</dbReference>
<dbReference type="AlphaFoldDB" id="A0A5Q0P031"/>
<dbReference type="InterPro" id="IPR009270">
    <property type="entry name" value="DUF927"/>
</dbReference>
<reference evidence="4 5" key="1">
    <citation type="submission" date="2019-10" db="EMBL/GenBank/DDBJ databases">
        <authorList>
            <person name="Dong K."/>
        </authorList>
    </citation>
    <scope>NUCLEOTIDE SEQUENCE [LARGE SCALE GENOMIC DNA]</scope>
    <source>
        <strain evidence="4">dk386</strain>
        <strain evidence="3">Dk386</strain>
        <strain evidence="5">dk771</strain>
        <strain evidence="2">Dk771</strain>
    </source>
</reference>
<evidence type="ECO:0000259" key="1">
    <source>
        <dbReference type="Pfam" id="PF06048"/>
    </source>
</evidence>
<keyword evidence="4" id="KW-1185">Reference proteome</keyword>
<name>A0A5Q0P031_9GAMM</name>
<evidence type="ECO:0000313" key="5">
    <source>
        <dbReference type="Proteomes" id="UP000480556"/>
    </source>
</evidence>
<dbReference type="Pfam" id="PF06048">
    <property type="entry name" value="DUF927"/>
    <property type="match status" value="1"/>
</dbReference>
<feature type="domain" description="DUF927" evidence="1">
    <location>
        <begin position="246"/>
        <end position="524"/>
    </location>
</feature>
<protein>
    <submittedName>
        <fullName evidence="2">DUF927 domain-containing protein</fullName>
    </submittedName>
</protein>
<evidence type="ECO:0000313" key="3">
    <source>
        <dbReference type="EMBL" id="QGA10475.1"/>
    </source>
</evidence>
<dbReference type="Proteomes" id="UP000480556">
    <property type="component" value="Unassembled WGS sequence"/>
</dbReference>
<sequence length="806" mass="92179">MTAIQEAPSLEQPLDILANCRKYNPQDNAYLRHPVINRFGSPEQSIYMDEMTVSLYGVKYEQPLILPVHNAQLELVQCAVLQNQQPVKVIPDGMEKGFAYYGELRKDHPVIITYSLEAFFKIAQTSYAVVLVILQDLCRQPLKELKAFDFEQIQSVVNQLSKAGYKRLYMPVRAEHIQLEPFQKLEQHTELRLLNQFQVIEGNEYYTEISQDEDPLEVEAFLKMAIALLLPKGHLAKLMKWGMGYFCIRQDGIFYVNKNVKGDMQSRFICSPILVKAKTRDEASNNWGVLLEWHDDKQVKHTQAVSMELFQTDGKELRTTLANQGVRISSDQRCRNLFQCYLMNYPIEQYALCVDRVGWHGDVFVLPHQHYGQMNEHIVYQAVTGLDNRYKSKGTLEQWRNQVAQLVEQHSFLVFSLCTAFTGQLLRPLNQQGGGFHLKGGSSKGKSTALNLACSVWGNPEQFYRTWRATGNFLEHTACMHNDGFLVLDEIGEINNPKELGNIVYMLANGIGKGRMTKQITAKPMHQWKVIFLSSGEKSMKEIMLEQGQKTKLGQEIRLADIDIDQSEYGVFDCLNFAEDGAKQAIELSQRMSGCYGVASEVWLDYLSKDKSERMGQAKQLLNQYREILVGEHTQGHISRVANYFAVVAVAGEMATQAKITGWQTGTALNAVVKVFQHWLSGFEHVGDYENREIIAHVKAFFEANESSRFEAITPDADNIERVVNRVGYWKIENNEKIFYVLPEQFKKEVCKGYDSRKVAKVLIEHDLLEHDTAKKTKTVRLPNRSQSIRVYAIKESIFSCNIDHS</sequence>
<dbReference type="RefSeq" id="WP_153370877.1">
    <property type="nucleotide sequence ID" value="NZ_CP045650.1"/>
</dbReference>
<gene>
    <name evidence="3" type="ORF">GFH30_03250</name>
    <name evidence="2" type="ORF">GHJ48_07460</name>
</gene>
<proteinExistence type="predicted"/>
<evidence type="ECO:0000313" key="2">
    <source>
        <dbReference type="EMBL" id="MQW92228.1"/>
    </source>
</evidence>
<dbReference type="Proteomes" id="UP000327478">
    <property type="component" value="Chromosome"/>
</dbReference>
<evidence type="ECO:0000313" key="4">
    <source>
        <dbReference type="Proteomes" id="UP000327478"/>
    </source>
</evidence>
<dbReference type="EMBL" id="CP045650">
    <property type="protein sequence ID" value="QGA10475.1"/>
    <property type="molecule type" value="Genomic_DNA"/>
</dbReference>